<evidence type="ECO:0000259" key="6">
    <source>
        <dbReference type="PROSITE" id="PS50158"/>
    </source>
</evidence>
<dbReference type="PROSITE" id="PS50158">
    <property type="entry name" value="ZF_CCHC"/>
    <property type="match status" value="1"/>
</dbReference>
<protein>
    <recommendedName>
        <fullName evidence="10">SWIM-type domain-containing protein</fullName>
    </recommendedName>
</protein>
<keyword evidence="2 4" id="KW-0863">Zinc-finger</keyword>
<sequence length="605" mass="67751">MAPPPSPSLLSSAPPSLLSQPTEDMIAEGMCFSTQKACTAAMRTYAANHGMVVRLDSRSHGGAFLTYRCEGGAECRFKVTARRSKKEGQTGYVISTCNMQHNQCGRLAKLTSTQIRHDDGVIALIASDPTISARAIVEYVRRTKAAVLTENEAHRAKKKILDDLYGSIEDSFSKLHSLVEVWRAKNPTSIAECEFNAEGGFVRVFISHPYAARYSTDGQRVGGVDGAFLRHGKYKNIHMILVGRDGNSKNMILAIALCAKEDGDNCEWFFRSCLRAGVKINAMPLFSDRGSGIMSALETLSITTLRYCTRHILNNIRDNFKGRIPPDLTAVVYRIQGAQSFEEYDGILKTIELTHADIGAYIRNIKPDNWVLYTALRTCRLYGWRTTNFVESQNAAGVGPRHMLPFQFLDFYMTKFMKDACENREKLAQAWQDAGHRITEYARKTIDLASEEAAFCAVDQSQGGHLYVYDTRNNPVIRREVNIDARICSCTVYDQYGIPCKHFIAALNFLDRRTEKYDAVDTCYTVDAYASLYGSNQPRIQLVLPEELTINTSHRPPKLISKKGKKRERRLPSRGDTTLQVGKAKRTMKCSQCGQSGHNKRSCTS</sequence>
<accession>A0A6A3GZC0</accession>
<dbReference type="InterPro" id="IPR006564">
    <property type="entry name" value="Znf_PMZ"/>
</dbReference>
<dbReference type="Pfam" id="PF04434">
    <property type="entry name" value="SWIM"/>
    <property type="match status" value="1"/>
</dbReference>
<feature type="compositionally biased region" description="Basic residues" evidence="5">
    <location>
        <begin position="555"/>
        <end position="569"/>
    </location>
</feature>
<evidence type="ECO:0008006" key="10">
    <source>
        <dbReference type="Google" id="ProtNLM"/>
    </source>
</evidence>
<dbReference type="SMART" id="SM00575">
    <property type="entry name" value="ZnF_PMZ"/>
    <property type="match status" value="1"/>
</dbReference>
<reference evidence="8 9" key="1">
    <citation type="submission" date="2018-09" db="EMBL/GenBank/DDBJ databases">
        <title>Genomic investigation of the strawberry pathogen Phytophthora fragariae indicates pathogenicity is determined by transcriptional variation in three key races.</title>
        <authorList>
            <person name="Adams T.M."/>
            <person name="Armitage A.D."/>
            <person name="Sobczyk M.K."/>
            <person name="Bates H.J."/>
            <person name="Dunwell J.M."/>
            <person name="Nellist C.F."/>
            <person name="Harrison R.J."/>
        </authorList>
    </citation>
    <scope>NUCLEOTIDE SEQUENCE [LARGE SCALE GENOMIC DNA]</scope>
    <source>
        <strain evidence="8 9">SCRP249</strain>
    </source>
</reference>
<evidence type="ECO:0000259" key="7">
    <source>
        <dbReference type="PROSITE" id="PS50966"/>
    </source>
</evidence>
<proteinExistence type="predicted"/>
<dbReference type="Proteomes" id="UP000429607">
    <property type="component" value="Unassembled WGS sequence"/>
</dbReference>
<dbReference type="EMBL" id="QXFV01006234">
    <property type="protein sequence ID" value="KAE8962058.1"/>
    <property type="molecule type" value="Genomic_DNA"/>
</dbReference>
<dbReference type="AlphaFoldDB" id="A0A6A3GZC0"/>
<dbReference type="PANTHER" id="PTHR31973">
    <property type="entry name" value="POLYPROTEIN, PUTATIVE-RELATED"/>
    <property type="match status" value="1"/>
</dbReference>
<evidence type="ECO:0000256" key="3">
    <source>
        <dbReference type="ARBA" id="ARBA00022833"/>
    </source>
</evidence>
<gene>
    <name evidence="8" type="ORF">PR001_g29834</name>
</gene>
<evidence type="ECO:0000256" key="2">
    <source>
        <dbReference type="ARBA" id="ARBA00022771"/>
    </source>
</evidence>
<evidence type="ECO:0000256" key="4">
    <source>
        <dbReference type="PROSITE-ProRule" id="PRU00047"/>
    </source>
</evidence>
<evidence type="ECO:0000256" key="5">
    <source>
        <dbReference type="SAM" id="MobiDB-lite"/>
    </source>
</evidence>
<feature type="region of interest" description="Disordered" evidence="5">
    <location>
        <begin position="554"/>
        <end position="586"/>
    </location>
</feature>
<dbReference type="PROSITE" id="PS50966">
    <property type="entry name" value="ZF_SWIM"/>
    <property type="match status" value="1"/>
</dbReference>
<evidence type="ECO:0000256" key="1">
    <source>
        <dbReference type="ARBA" id="ARBA00022723"/>
    </source>
</evidence>
<comment type="caution">
    <text evidence="8">The sequence shown here is derived from an EMBL/GenBank/DDBJ whole genome shotgun (WGS) entry which is preliminary data.</text>
</comment>
<feature type="domain" description="SWIM-type" evidence="7">
    <location>
        <begin position="479"/>
        <end position="511"/>
    </location>
</feature>
<dbReference type="GO" id="GO:0008270">
    <property type="term" value="F:zinc ion binding"/>
    <property type="evidence" value="ECO:0007669"/>
    <property type="project" value="UniProtKB-KW"/>
</dbReference>
<dbReference type="GO" id="GO:0003676">
    <property type="term" value="F:nucleic acid binding"/>
    <property type="evidence" value="ECO:0007669"/>
    <property type="project" value="InterPro"/>
</dbReference>
<dbReference type="PANTHER" id="PTHR31973:SF187">
    <property type="entry name" value="MUTATOR TRANSPOSASE MUDRA PROTEIN"/>
    <property type="match status" value="1"/>
</dbReference>
<dbReference type="InterPro" id="IPR001878">
    <property type="entry name" value="Znf_CCHC"/>
</dbReference>
<name>A0A6A3GZC0_9STRA</name>
<evidence type="ECO:0000313" key="9">
    <source>
        <dbReference type="Proteomes" id="UP000429607"/>
    </source>
</evidence>
<keyword evidence="1" id="KW-0479">Metal-binding</keyword>
<feature type="domain" description="CCHC-type" evidence="6">
    <location>
        <begin position="589"/>
        <end position="605"/>
    </location>
</feature>
<evidence type="ECO:0000313" key="8">
    <source>
        <dbReference type="EMBL" id="KAE8962058.1"/>
    </source>
</evidence>
<dbReference type="InterPro" id="IPR007527">
    <property type="entry name" value="Znf_SWIM"/>
</dbReference>
<organism evidence="8 9">
    <name type="scientific">Phytophthora rubi</name>
    <dbReference type="NCBI Taxonomy" id="129364"/>
    <lineage>
        <taxon>Eukaryota</taxon>
        <taxon>Sar</taxon>
        <taxon>Stramenopiles</taxon>
        <taxon>Oomycota</taxon>
        <taxon>Peronosporomycetes</taxon>
        <taxon>Peronosporales</taxon>
        <taxon>Peronosporaceae</taxon>
        <taxon>Phytophthora</taxon>
    </lineage>
</organism>
<keyword evidence="3" id="KW-0862">Zinc</keyword>